<dbReference type="InterPro" id="IPR011650">
    <property type="entry name" value="Peptidase_M20_dimer"/>
</dbReference>
<keyword evidence="11" id="KW-0220">Diaminopimelate biosynthesis</keyword>
<evidence type="ECO:0000256" key="6">
    <source>
        <dbReference type="ARBA" id="ARBA00016853"/>
    </source>
</evidence>
<evidence type="ECO:0000256" key="5">
    <source>
        <dbReference type="ARBA" id="ARBA00011921"/>
    </source>
</evidence>
<evidence type="ECO:0000313" key="17">
    <source>
        <dbReference type="Proteomes" id="UP000051638"/>
    </source>
</evidence>
<dbReference type="STRING" id="1423796.FC24_GL000572"/>
<evidence type="ECO:0000313" key="16">
    <source>
        <dbReference type="EMBL" id="KRM99210.1"/>
    </source>
</evidence>
<keyword evidence="13" id="KW-0170">Cobalt</keyword>
<dbReference type="Pfam" id="PF07687">
    <property type="entry name" value="M20_dimer"/>
    <property type="match status" value="1"/>
</dbReference>
<accession>A0A0R2D7P8</accession>
<dbReference type="NCBIfam" id="TIGR01910">
    <property type="entry name" value="DapE-ArgE"/>
    <property type="match status" value="1"/>
</dbReference>
<dbReference type="EMBL" id="AYYI01000020">
    <property type="protein sequence ID" value="KRM99210.1"/>
    <property type="molecule type" value="Genomic_DNA"/>
</dbReference>
<keyword evidence="7" id="KW-0028">Amino-acid biosynthesis</keyword>
<comment type="catalytic activity">
    <reaction evidence="14">
        <text>N-succinyl-(2S,6S)-2,6-diaminopimelate + H2O = (2S,6S)-2,6-diaminopimelate + succinate</text>
        <dbReference type="Rhea" id="RHEA:22608"/>
        <dbReference type="ChEBI" id="CHEBI:15377"/>
        <dbReference type="ChEBI" id="CHEBI:30031"/>
        <dbReference type="ChEBI" id="CHEBI:57609"/>
        <dbReference type="ChEBI" id="CHEBI:58087"/>
        <dbReference type="EC" id="3.5.1.18"/>
    </reaction>
</comment>
<keyword evidence="12" id="KW-0457">Lysine biosynthesis</keyword>
<dbReference type="CDD" id="cd08659">
    <property type="entry name" value="M20_ArgE_DapE-like"/>
    <property type="match status" value="1"/>
</dbReference>
<dbReference type="InterPro" id="IPR050072">
    <property type="entry name" value="Peptidase_M20A"/>
</dbReference>
<evidence type="ECO:0000256" key="1">
    <source>
        <dbReference type="ARBA" id="ARBA00001941"/>
    </source>
</evidence>
<gene>
    <name evidence="16" type="ORF">FC24_GL000572</name>
</gene>
<dbReference type="UniPathway" id="UPA00034">
    <property type="reaction ID" value="UER00021"/>
</dbReference>
<dbReference type="GO" id="GO:0009089">
    <property type="term" value="P:lysine biosynthetic process via diaminopimelate"/>
    <property type="evidence" value="ECO:0007669"/>
    <property type="project" value="UniProtKB-UniPathway"/>
</dbReference>
<dbReference type="PATRIC" id="fig|1423796.3.peg.589"/>
<organism evidence="16 17">
    <name type="scientific">Loigolactobacillus rennini DSM 20253</name>
    <dbReference type="NCBI Taxonomy" id="1423796"/>
    <lineage>
        <taxon>Bacteria</taxon>
        <taxon>Bacillati</taxon>
        <taxon>Bacillota</taxon>
        <taxon>Bacilli</taxon>
        <taxon>Lactobacillales</taxon>
        <taxon>Lactobacillaceae</taxon>
        <taxon>Loigolactobacillus</taxon>
    </lineage>
</organism>
<comment type="caution">
    <text evidence="16">The sequence shown here is derived from an EMBL/GenBank/DDBJ whole genome shotgun (WGS) entry which is preliminary data.</text>
</comment>
<comment type="similarity">
    <text evidence="4">Belongs to the peptidase M20A family.</text>
</comment>
<dbReference type="EC" id="3.5.1.18" evidence="5"/>
<evidence type="ECO:0000259" key="15">
    <source>
        <dbReference type="Pfam" id="PF07687"/>
    </source>
</evidence>
<evidence type="ECO:0000256" key="7">
    <source>
        <dbReference type="ARBA" id="ARBA00022605"/>
    </source>
</evidence>
<dbReference type="GO" id="GO:0019877">
    <property type="term" value="P:diaminopimelate biosynthetic process"/>
    <property type="evidence" value="ECO:0007669"/>
    <property type="project" value="UniProtKB-KW"/>
</dbReference>
<evidence type="ECO:0000256" key="9">
    <source>
        <dbReference type="ARBA" id="ARBA00022801"/>
    </source>
</evidence>
<dbReference type="GO" id="GO:0009014">
    <property type="term" value="F:succinyl-diaminopimelate desuccinylase activity"/>
    <property type="evidence" value="ECO:0007669"/>
    <property type="project" value="UniProtKB-EC"/>
</dbReference>
<dbReference type="PANTHER" id="PTHR43808">
    <property type="entry name" value="ACETYLORNITHINE DEACETYLASE"/>
    <property type="match status" value="1"/>
</dbReference>
<evidence type="ECO:0000256" key="11">
    <source>
        <dbReference type="ARBA" id="ARBA00022915"/>
    </source>
</evidence>
<keyword evidence="10" id="KW-0862">Zinc</keyword>
<dbReference type="InterPro" id="IPR001261">
    <property type="entry name" value="ArgE/DapE_CS"/>
</dbReference>
<dbReference type="NCBIfam" id="NF006365">
    <property type="entry name" value="PRK08588.1"/>
    <property type="match status" value="1"/>
</dbReference>
<dbReference type="AlphaFoldDB" id="A0A0R2D7P8"/>
<keyword evidence="8" id="KW-0479">Metal-binding</keyword>
<dbReference type="PROSITE" id="PS00759">
    <property type="entry name" value="ARGE_DAPE_CPG2_2"/>
    <property type="match status" value="1"/>
</dbReference>
<sequence length="394" mass="43248">MDNKQQLFSMPDDAKLTLLADLIAFQSVNDHELKVAQYLQQLLQQHQIKSKLLPITPTRANLVAEIGSGQPVIGLSGHMDVVAANDRQHWQTDPFKLTEKAGKLYGRGTADMKSGLAAMVTALIELKENQLPQQGTIRLLATVGEEVGGLGSAAFAEQHYTEDLSALIIGEPSAHDIIYAHRGSMDIRLTSQGEAAHSSMPEKGFNALHPLLEVLTQAKHHFDAVTITNNSLGKPTYNATILNAGDQVNTIPDQAIAEVNIRTIPEYTNETVTALFTKLVQAQNRQGALLHLDVYMSEIPIVKQADNSLTKIARETAQKILTIAYQPQASVGVTDASNLLKSHPEPDFPFIMFGPGDYRLAHKDNEYVEKATYLAFSTVYRELLVAYLAQKNTD</sequence>
<dbReference type="Gene3D" id="3.40.630.10">
    <property type="entry name" value="Zn peptidases"/>
    <property type="match status" value="1"/>
</dbReference>
<comment type="cofactor">
    <cofactor evidence="2">
        <name>Zn(2+)</name>
        <dbReference type="ChEBI" id="CHEBI:29105"/>
    </cofactor>
</comment>
<protein>
    <recommendedName>
        <fullName evidence="6">Probable succinyl-diaminopimelate desuccinylase</fullName>
        <ecNumber evidence="5">3.5.1.18</ecNumber>
    </recommendedName>
</protein>
<keyword evidence="17" id="KW-1185">Reference proteome</keyword>
<comment type="cofactor">
    <cofactor evidence="1">
        <name>Co(2+)</name>
        <dbReference type="ChEBI" id="CHEBI:48828"/>
    </cofactor>
</comment>
<dbReference type="GO" id="GO:0046872">
    <property type="term" value="F:metal ion binding"/>
    <property type="evidence" value="ECO:0007669"/>
    <property type="project" value="UniProtKB-KW"/>
</dbReference>
<evidence type="ECO:0000256" key="3">
    <source>
        <dbReference type="ARBA" id="ARBA00005130"/>
    </source>
</evidence>
<dbReference type="InterPro" id="IPR036264">
    <property type="entry name" value="Bact_exopeptidase_dim_dom"/>
</dbReference>
<evidence type="ECO:0000256" key="4">
    <source>
        <dbReference type="ARBA" id="ARBA00006247"/>
    </source>
</evidence>
<dbReference type="InterPro" id="IPR010182">
    <property type="entry name" value="ArgE/DapE"/>
</dbReference>
<evidence type="ECO:0000256" key="13">
    <source>
        <dbReference type="ARBA" id="ARBA00023285"/>
    </source>
</evidence>
<dbReference type="PANTHER" id="PTHR43808:SF8">
    <property type="entry name" value="PEPTIDASE M20 DIMERISATION DOMAIN-CONTAINING PROTEIN"/>
    <property type="match status" value="1"/>
</dbReference>
<evidence type="ECO:0000256" key="8">
    <source>
        <dbReference type="ARBA" id="ARBA00022723"/>
    </source>
</evidence>
<feature type="domain" description="Peptidase M20 dimerisation" evidence="15">
    <location>
        <begin position="179"/>
        <end position="286"/>
    </location>
</feature>
<dbReference type="Pfam" id="PF01546">
    <property type="entry name" value="Peptidase_M20"/>
    <property type="match status" value="1"/>
</dbReference>
<dbReference type="SUPFAM" id="SSF53187">
    <property type="entry name" value="Zn-dependent exopeptidases"/>
    <property type="match status" value="1"/>
</dbReference>
<evidence type="ECO:0000256" key="2">
    <source>
        <dbReference type="ARBA" id="ARBA00001947"/>
    </source>
</evidence>
<dbReference type="Gene3D" id="3.30.70.360">
    <property type="match status" value="1"/>
</dbReference>
<evidence type="ECO:0000256" key="12">
    <source>
        <dbReference type="ARBA" id="ARBA00023154"/>
    </source>
</evidence>
<dbReference type="SUPFAM" id="SSF55031">
    <property type="entry name" value="Bacterial exopeptidase dimerisation domain"/>
    <property type="match status" value="1"/>
</dbReference>
<dbReference type="Proteomes" id="UP000051638">
    <property type="component" value="Unassembled WGS sequence"/>
</dbReference>
<dbReference type="InterPro" id="IPR002933">
    <property type="entry name" value="Peptidase_M20"/>
</dbReference>
<keyword evidence="9" id="KW-0378">Hydrolase</keyword>
<name>A0A0R2D7P8_9LACO</name>
<reference evidence="16 17" key="1">
    <citation type="journal article" date="2015" name="Genome Announc.">
        <title>Expanding the biotechnology potential of lactobacilli through comparative genomics of 213 strains and associated genera.</title>
        <authorList>
            <person name="Sun Z."/>
            <person name="Harris H.M."/>
            <person name="McCann A."/>
            <person name="Guo C."/>
            <person name="Argimon S."/>
            <person name="Zhang W."/>
            <person name="Yang X."/>
            <person name="Jeffery I.B."/>
            <person name="Cooney J.C."/>
            <person name="Kagawa T.F."/>
            <person name="Liu W."/>
            <person name="Song Y."/>
            <person name="Salvetti E."/>
            <person name="Wrobel A."/>
            <person name="Rasinkangas P."/>
            <person name="Parkhill J."/>
            <person name="Rea M.C."/>
            <person name="O'Sullivan O."/>
            <person name="Ritari J."/>
            <person name="Douillard F.P."/>
            <person name="Paul Ross R."/>
            <person name="Yang R."/>
            <person name="Briner A.E."/>
            <person name="Felis G.E."/>
            <person name="de Vos W.M."/>
            <person name="Barrangou R."/>
            <person name="Klaenhammer T.R."/>
            <person name="Caufield P.W."/>
            <person name="Cui Y."/>
            <person name="Zhang H."/>
            <person name="O'Toole P.W."/>
        </authorList>
    </citation>
    <scope>NUCLEOTIDE SEQUENCE [LARGE SCALE GENOMIC DNA]</scope>
    <source>
        <strain evidence="16 17">DSM 20253</strain>
    </source>
</reference>
<comment type="pathway">
    <text evidence="3">Amino-acid biosynthesis; L-lysine biosynthesis via DAP pathway; LL-2,6-diaminopimelate from (S)-tetrahydrodipicolinate (succinylase route): step 3/3.</text>
</comment>
<evidence type="ECO:0000256" key="10">
    <source>
        <dbReference type="ARBA" id="ARBA00022833"/>
    </source>
</evidence>
<evidence type="ECO:0000256" key="14">
    <source>
        <dbReference type="ARBA" id="ARBA00051301"/>
    </source>
</evidence>
<dbReference type="PROSITE" id="PS00758">
    <property type="entry name" value="ARGE_DAPE_CPG2_1"/>
    <property type="match status" value="1"/>
</dbReference>
<proteinExistence type="inferred from homology"/>
<dbReference type="RefSeq" id="WP_202813602.1">
    <property type="nucleotide sequence ID" value="NZ_AYYI01000020.1"/>
</dbReference>